<organism evidence="2 3">
    <name type="scientific">Kingdonia uniflora</name>
    <dbReference type="NCBI Taxonomy" id="39325"/>
    <lineage>
        <taxon>Eukaryota</taxon>
        <taxon>Viridiplantae</taxon>
        <taxon>Streptophyta</taxon>
        <taxon>Embryophyta</taxon>
        <taxon>Tracheophyta</taxon>
        <taxon>Spermatophyta</taxon>
        <taxon>Magnoliopsida</taxon>
        <taxon>Ranunculales</taxon>
        <taxon>Circaeasteraceae</taxon>
        <taxon>Kingdonia</taxon>
    </lineage>
</organism>
<evidence type="ECO:0000256" key="1">
    <source>
        <dbReference type="SAM" id="Phobius"/>
    </source>
</evidence>
<keyword evidence="1" id="KW-1133">Transmembrane helix</keyword>
<name>A0A7J7MMM4_9MAGN</name>
<keyword evidence="1" id="KW-0472">Membrane</keyword>
<dbReference type="AlphaFoldDB" id="A0A7J7MMM4"/>
<dbReference type="EMBL" id="JACGCM010001377">
    <property type="protein sequence ID" value="KAF6156133.1"/>
    <property type="molecule type" value="Genomic_DNA"/>
</dbReference>
<dbReference type="Proteomes" id="UP000541444">
    <property type="component" value="Unassembled WGS sequence"/>
</dbReference>
<feature type="transmembrane region" description="Helical" evidence="1">
    <location>
        <begin position="132"/>
        <end position="154"/>
    </location>
</feature>
<accession>A0A7J7MMM4</accession>
<evidence type="ECO:0000313" key="2">
    <source>
        <dbReference type="EMBL" id="KAF6156133.1"/>
    </source>
</evidence>
<evidence type="ECO:0000313" key="3">
    <source>
        <dbReference type="Proteomes" id="UP000541444"/>
    </source>
</evidence>
<keyword evidence="3" id="KW-1185">Reference proteome</keyword>
<comment type="caution">
    <text evidence="2">The sequence shown here is derived from an EMBL/GenBank/DDBJ whole genome shotgun (WGS) entry which is preliminary data.</text>
</comment>
<proteinExistence type="predicted"/>
<gene>
    <name evidence="2" type="ORF">GIB67_024103</name>
</gene>
<keyword evidence="1" id="KW-0812">Transmembrane</keyword>
<protein>
    <submittedName>
        <fullName evidence="2">Uncharacterized protein</fullName>
    </submittedName>
</protein>
<sequence>MVDDVMDEIDLETPIQDPYRFVYEYSYTQDTVLATLGGIQHGGTSCQVHVLTREHIWTSRSKLASSKGKRPTTSGKSRGYDDIQSIRELILSKRVQDKIYSFVNGDNIMGDLEELRVGKHIDTTFFIKSFSWYAYVCENVQVLLLYIFFLICLCL</sequence>
<reference evidence="2 3" key="1">
    <citation type="journal article" date="2020" name="IScience">
        <title>Genome Sequencing of the Endangered Kingdonia uniflora (Circaeasteraceae, Ranunculales) Reveals Potential Mechanisms of Evolutionary Specialization.</title>
        <authorList>
            <person name="Sun Y."/>
            <person name="Deng T."/>
            <person name="Zhang A."/>
            <person name="Moore M.J."/>
            <person name="Landis J.B."/>
            <person name="Lin N."/>
            <person name="Zhang H."/>
            <person name="Zhang X."/>
            <person name="Huang J."/>
            <person name="Zhang X."/>
            <person name="Sun H."/>
            <person name="Wang H."/>
        </authorList>
    </citation>
    <scope>NUCLEOTIDE SEQUENCE [LARGE SCALE GENOMIC DNA]</scope>
    <source>
        <strain evidence="2">TB1705</strain>
        <tissue evidence="2">Leaf</tissue>
    </source>
</reference>